<dbReference type="GO" id="GO:0005975">
    <property type="term" value="P:carbohydrate metabolic process"/>
    <property type="evidence" value="ECO:0007669"/>
    <property type="project" value="InterPro"/>
</dbReference>
<dbReference type="SUPFAM" id="SSF51011">
    <property type="entry name" value="Glycosyl hydrolase domain"/>
    <property type="match status" value="1"/>
</dbReference>
<dbReference type="PRINTS" id="PR00742">
    <property type="entry name" value="GLHYDRLASE35"/>
</dbReference>
<dbReference type="SUPFAM" id="SSF117100">
    <property type="entry name" value="Beta-galactosidase LacA, domain 3"/>
    <property type="match status" value="1"/>
</dbReference>
<keyword evidence="5 11" id="KW-0378">Hydrolase</keyword>
<keyword evidence="7" id="KW-0326">Glycosidase</keyword>
<evidence type="ECO:0000256" key="8">
    <source>
        <dbReference type="RuleBase" id="RU003679"/>
    </source>
</evidence>
<dbReference type="Gene3D" id="2.102.20.10">
    <property type="entry name" value="Beta-galactosidase, domain 2"/>
    <property type="match status" value="1"/>
</dbReference>
<comment type="catalytic activity">
    <reaction evidence="1">
        <text>Hydrolysis of terminal non-reducing beta-D-galactose residues in beta-D-galactosides.</text>
        <dbReference type="EC" id="3.2.1.23"/>
    </reaction>
</comment>
<dbReference type="InterPro" id="IPR017853">
    <property type="entry name" value="GH"/>
</dbReference>
<dbReference type="AlphaFoldDB" id="A0A4Y7U2U4"/>
<evidence type="ECO:0000259" key="10">
    <source>
        <dbReference type="SMART" id="SM01029"/>
    </source>
</evidence>
<keyword evidence="6" id="KW-0325">Glycoprotein</keyword>
<dbReference type="Pfam" id="PF01301">
    <property type="entry name" value="Glyco_hydro_35"/>
    <property type="match status" value="1"/>
</dbReference>
<keyword evidence="12" id="KW-1185">Reference proteome</keyword>
<dbReference type="PANTHER" id="PTHR23421">
    <property type="entry name" value="BETA-GALACTOSIDASE RELATED"/>
    <property type="match status" value="1"/>
</dbReference>
<evidence type="ECO:0000256" key="7">
    <source>
        <dbReference type="ARBA" id="ARBA00023295"/>
    </source>
</evidence>
<evidence type="ECO:0000256" key="1">
    <source>
        <dbReference type="ARBA" id="ARBA00001412"/>
    </source>
</evidence>
<dbReference type="OrthoDB" id="1657402at2759"/>
<dbReference type="Gene3D" id="2.60.390.10">
    <property type="entry name" value="Beta-galactosidase, domain 3"/>
    <property type="match status" value="1"/>
</dbReference>
<dbReference type="Pfam" id="PF13363">
    <property type="entry name" value="BetaGal_dom3"/>
    <property type="match status" value="1"/>
</dbReference>
<dbReference type="InterPro" id="IPR031330">
    <property type="entry name" value="Gly_Hdrlase_35_cat"/>
</dbReference>
<feature type="domain" description="Beta-galactosidase" evidence="10">
    <location>
        <begin position="387"/>
        <end position="577"/>
    </location>
</feature>
<keyword evidence="4 9" id="KW-0732">Signal</keyword>
<evidence type="ECO:0000256" key="4">
    <source>
        <dbReference type="ARBA" id="ARBA00022729"/>
    </source>
</evidence>
<dbReference type="InterPro" id="IPR001944">
    <property type="entry name" value="Glycoside_Hdrlase_35"/>
</dbReference>
<feature type="signal peptide" evidence="9">
    <location>
        <begin position="1"/>
        <end position="21"/>
    </location>
</feature>
<dbReference type="Pfam" id="PF13364">
    <property type="entry name" value="BetaGal_ABD2"/>
    <property type="match status" value="2"/>
</dbReference>
<dbReference type="EMBL" id="QPFP01000001">
    <property type="protein sequence ID" value="TEB40112.1"/>
    <property type="molecule type" value="Genomic_DNA"/>
</dbReference>
<dbReference type="InterPro" id="IPR025972">
    <property type="entry name" value="BetaGal_dom3"/>
</dbReference>
<reference evidence="11 12" key="1">
    <citation type="journal article" date="2019" name="Nat. Ecol. Evol.">
        <title>Megaphylogeny resolves global patterns of mushroom evolution.</title>
        <authorList>
            <person name="Varga T."/>
            <person name="Krizsan K."/>
            <person name="Foldi C."/>
            <person name="Dima B."/>
            <person name="Sanchez-Garcia M."/>
            <person name="Sanchez-Ramirez S."/>
            <person name="Szollosi G.J."/>
            <person name="Szarkandi J.G."/>
            <person name="Papp V."/>
            <person name="Albert L."/>
            <person name="Andreopoulos W."/>
            <person name="Angelini C."/>
            <person name="Antonin V."/>
            <person name="Barry K.W."/>
            <person name="Bougher N.L."/>
            <person name="Buchanan P."/>
            <person name="Buyck B."/>
            <person name="Bense V."/>
            <person name="Catcheside P."/>
            <person name="Chovatia M."/>
            <person name="Cooper J."/>
            <person name="Damon W."/>
            <person name="Desjardin D."/>
            <person name="Finy P."/>
            <person name="Geml J."/>
            <person name="Haridas S."/>
            <person name="Hughes K."/>
            <person name="Justo A."/>
            <person name="Karasinski D."/>
            <person name="Kautmanova I."/>
            <person name="Kiss B."/>
            <person name="Kocsube S."/>
            <person name="Kotiranta H."/>
            <person name="LaButti K.M."/>
            <person name="Lechner B.E."/>
            <person name="Liimatainen K."/>
            <person name="Lipzen A."/>
            <person name="Lukacs Z."/>
            <person name="Mihaltcheva S."/>
            <person name="Morgado L.N."/>
            <person name="Niskanen T."/>
            <person name="Noordeloos M.E."/>
            <person name="Ohm R.A."/>
            <person name="Ortiz-Santana B."/>
            <person name="Ovrebo C."/>
            <person name="Racz N."/>
            <person name="Riley R."/>
            <person name="Savchenko A."/>
            <person name="Shiryaev A."/>
            <person name="Soop K."/>
            <person name="Spirin V."/>
            <person name="Szebenyi C."/>
            <person name="Tomsovsky M."/>
            <person name="Tulloss R.E."/>
            <person name="Uehling J."/>
            <person name="Grigoriev I.V."/>
            <person name="Vagvolgyi C."/>
            <person name="Papp T."/>
            <person name="Martin F.M."/>
            <person name="Miettinen O."/>
            <person name="Hibbett D.S."/>
            <person name="Nagy L.G."/>
        </authorList>
    </citation>
    <scope>NUCLEOTIDE SEQUENCE [LARGE SCALE GENOMIC DNA]</scope>
    <source>
        <strain evidence="11 12">FP101781</strain>
    </source>
</reference>
<dbReference type="Proteomes" id="UP000298030">
    <property type="component" value="Unassembled WGS sequence"/>
</dbReference>
<evidence type="ECO:0000313" key="11">
    <source>
        <dbReference type="EMBL" id="TEB40112.1"/>
    </source>
</evidence>
<evidence type="ECO:0000313" key="12">
    <source>
        <dbReference type="Proteomes" id="UP000298030"/>
    </source>
</evidence>
<comment type="caution">
    <text evidence="11">The sequence shown here is derived from an EMBL/GenBank/DDBJ whole genome shotgun (WGS) entry which is preliminary data.</text>
</comment>
<evidence type="ECO:0000256" key="2">
    <source>
        <dbReference type="ARBA" id="ARBA00009809"/>
    </source>
</evidence>
<gene>
    <name evidence="11" type="ORF">FA13DRAFT_1680136</name>
</gene>
<evidence type="ECO:0000256" key="3">
    <source>
        <dbReference type="ARBA" id="ARBA00012756"/>
    </source>
</evidence>
<dbReference type="EC" id="3.2.1.23" evidence="3"/>
<dbReference type="Pfam" id="PF10435">
    <property type="entry name" value="BetaGal_dom2"/>
    <property type="match status" value="1"/>
</dbReference>
<feature type="chain" id="PRO_5021197058" description="beta-galactosidase" evidence="9">
    <location>
        <begin position="22"/>
        <end position="1025"/>
    </location>
</feature>
<comment type="similarity">
    <text evidence="2 8">Belongs to the glycosyl hydrolase 35 family.</text>
</comment>
<evidence type="ECO:0000256" key="9">
    <source>
        <dbReference type="SAM" id="SignalP"/>
    </source>
</evidence>
<dbReference type="STRING" id="71717.A0A4Y7U2U4"/>
<dbReference type="GO" id="GO:0004565">
    <property type="term" value="F:beta-galactosidase activity"/>
    <property type="evidence" value="ECO:0007669"/>
    <property type="project" value="UniProtKB-EC"/>
</dbReference>
<dbReference type="InterPro" id="IPR037110">
    <property type="entry name" value="Betagal_dom2_sf"/>
</dbReference>
<evidence type="ECO:0000256" key="6">
    <source>
        <dbReference type="ARBA" id="ARBA00023180"/>
    </source>
</evidence>
<organism evidence="11 12">
    <name type="scientific">Coprinellus micaceus</name>
    <name type="common">Glistening ink-cap mushroom</name>
    <name type="synonym">Coprinus micaceus</name>
    <dbReference type="NCBI Taxonomy" id="71717"/>
    <lineage>
        <taxon>Eukaryota</taxon>
        <taxon>Fungi</taxon>
        <taxon>Dikarya</taxon>
        <taxon>Basidiomycota</taxon>
        <taxon>Agaricomycotina</taxon>
        <taxon>Agaricomycetes</taxon>
        <taxon>Agaricomycetidae</taxon>
        <taxon>Agaricales</taxon>
        <taxon>Agaricineae</taxon>
        <taxon>Psathyrellaceae</taxon>
        <taxon>Coprinellus</taxon>
    </lineage>
</organism>
<evidence type="ECO:0000256" key="5">
    <source>
        <dbReference type="ARBA" id="ARBA00022801"/>
    </source>
</evidence>
<dbReference type="Gene3D" id="2.60.120.260">
    <property type="entry name" value="Galactose-binding domain-like"/>
    <property type="match status" value="2"/>
</dbReference>
<dbReference type="InterPro" id="IPR025300">
    <property type="entry name" value="BetaGal_jelly_roll_dom"/>
</dbReference>
<sequence>MLHQAQLFALLAFLFIGLAQGRAGSGAHLKASFTGSHLQRRYSDDVRYDNYTLFIKGRRVFLHPGEFHTFRLPVPSLWPDIFQKAKAAGLNSLSVYLHMGLTNPAPGVVDFGSYRAVKPLYEAAMKAGIWIVIRPGPYINAETTAGGMSHWATSEVAGRLRTNATDWKAAWKGYIKGFIEETEPYHIANGGPVIAVQIDNEYNHNPPEQAGYFQDLVDFYRNSTLDALLTYNDVGSKSFINGTGAVDLVGLDAYPQGSDCSNPLRWRPVVMTMRQFHLDANPWQPWYIPEFQGGAFDAWGPDAPGYDSCRILTGPEFESVFYLHLWATNAKLINYYMFYGGTSWGGIPYPGVYTSYDYGRSITESRELTTKYDELKRQGLFIRSSPEFYKTEWIGDSSTGLLTSSNPDVYVTTLKNADTPASFYIVRHRDSTLNSTVTFQLDVTTEVGVVRLPRFVDSFTLSGRQSKVIVTDYSFGKSSSILYSTTQVYFAGVIDGRDVILLYGDLDLDHETSFAVDAPSIHPPQSSSRVTVKEAVNRAGKSIVTLTSLAGSDGLIPLYQSEAQLVLLADTATATTFWSPTISGAEADPFRNFWGIGTNESILVGGPYLVRDAMIKGHSLALRGDLNEDVSLTVIAPRNIESLSWNGKVLSPDLRASSELSAFDGVFVFDLKSRARKAELEIPELGGWKYKDSLPEVQLAYDDTHWVVANHTTTNIPYKPYYGDGRVLYGCDYGFCENIVLWRGHFEATGAEKSVNLSINGGNAFAGSVWLNDVFIGTSFGNSTNNRNNREETDDKFAFPEGALFLNQDNVITVIHDNMGLNESHSGSDPKSPRGIRGFKLDTGLFGEWKVQGKVGGYHDFPDRNRGVLNEGGLFGERVGWHLPGFTLDDTWVERDLASGLPEQAAGVGFFVTKFTLNIPQGLDAMFSFEFEEDLGQLYRAYLFVNGWMMGKRVANLGPQAKFPVHEGILDYHGENTIAVALWAMTPKVRIAPSLKLKLNSVYEGGAGNVVVDNPGWSAEGRLEA</sequence>
<dbReference type="InterPro" id="IPR036833">
    <property type="entry name" value="BetaGal_dom3_sf"/>
</dbReference>
<dbReference type="SMART" id="SM01029">
    <property type="entry name" value="BetaGal_dom2"/>
    <property type="match status" value="1"/>
</dbReference>
<dbReference type="InterPro" id="IPR008979">
    <property type="entry name" value="Galactose-bd-like_sf"/>
</dbReference>
<dbReference type="Gene3D" id="3.20.20.80">
    <property type="entry name" value="Glycosidases"/>
    <property type="match status" value="1"/>
</dbReference>
<proteinExistence type="inferred from homology"/>
<accession>A0A4Y7U2U4</accession>
<protein>
    <recommendedName>
        <fullName evidence="3">beta-galactosidase</fullName>
        <ecNumber evidence="3">3.2.1.23</ecNumber>
    </recommendedName>
</protein>
<dbReference type="SUPFAM" id="SSF51445">
    <property type="entry name" value="(Trans)glycosidases"/>
    <property type="match status" value="1"/>
</dbReference>
<dbReference type="InterPro" id="IPR018954">
    <property type="entry name" value="Betagal_dom2"/>
</dbReference>
<dbReference type="SUPFAM" id="SSF49785">
    <property type="entry name" value="Galactose-binding domain-like"/>
    <property type="match status" value="2"/>
</dbReference>
<name>A0A4Y7U2U4_COPMI</name>